<dbReference type="EMBL" id="NXLX01000018">
    <property type="protein sequence ID" value="RDU72620.1"/>
    <property type="molecule type" value="Genomic_DNA"/>
</dbReference>
<dbReference type="RefSeq" id="WP_115579438.1">
    <property type="nucleotide sequence ID" value="NZ_NXLX01000018.1"/>
</dbReference>
<keyword evidence="2" id="KW-1185">Reference proteome</keyword>
<accession>A0A3D8J5U7</accession>
<comment type="caution">
    <text evidence="1">The sequence shown here is derived from an EMBL/GenBank/DDBJ whole genome shotgun (WGS) entry which is preliminary data.</text>
</comment>
<evidence type="ECO:0000313" key="1">
    <source>
        <dbReference type="EMBL" id="RDU72620.1"/>
    </source>
</evidence>
<evidence type="ECO:0008006" key="3">
    <source>
        <dbReference type="Google" id="ProtNLM"/>
    </source>
</evidence>
<organism evidence="1 2">
    <name type="scientific">Helicobacter anseris</name>
    <dbReference type="NCBI Taxonomy" id="375926"/>
    <lineage>
        <taxon>Bacteria</taxon>
        <taxon>Pseudomonadati</taxon>
        <taxon>Campylobacterota</taxon>
        <taxon>Epsilonproteobacteria</taxon>
        <taxon>Campylobacterales</taxon>
        <taxon>Helicobacteraceae</taxon>
        <taxon>Helicobacter</taxon>
    </lineage>
</organism>
<reference evidence="1 2" key="1">
    <citation type="submission" date="2018-04" db="EMBL/GenBank/DDBJ databases">
        <title>Novel Campyloabacter and Helicobacter Species and Strains.</title>
        <authorList>
            <person name="Mannion A.J."/>
            <person name="Shen Z."/>
            <person name="Fox J.G."/>
        </authorList>
    </citation>
    <scope>NUCLEOTIDE SEQUENCE [LARGE SCALE GENOMIC DNA]</scope>
    <source>
        <strain evidence="1 2">MIT 04-9362</strain>
    </source>
</reference>
<dbReference type="AlphaFoldDB" id="A0A3D8J5U7"/>
<sequence>MKSITTFCLFIAYLNANSMWKDNSSVLQNQDALMFDFHSFADSDIKEPFTPPNFLKNTPLQKNYLLELPKEPIIPQINPDPIKVPDIEFKPDDIFEKDFIVSYKFLLKDEVPVGEKYNISEPLISIKNPSFIYQCSIDVFLGDDMSGMGVLDILLKELLQYHKEDVLECLYKSGVEVKDEGMSNNNASKNKTLFTLPPKRIRVSLQNGFLIIKVFKENK</sequence>
<name>A0A3D8J5U7_9HELI</name>
<protein>
    <recommendedName>
        <fullName evidence="3">Periplasmic protein</fullName>
    </recommendedName>
</protein>
<dbReference type="Proteomes" id="UP000256695">
    <property type="component" value="Unassembled WGS sequence"/>
</dbReference>
<evidence type="ECO:0000313" key="2">
    <source>
        <dbReference type="Proteomes" id="UP000256695"/>
    </source>
</evidence>
<dbReference type="OrthoDB" id="5325045at2"/>
<proteinExistence type="predicted"/>
<gene>
    <name evidence="1" type="ORF">CQA57_06550</name>
</gene>